<dbReference type="InterPro" id="IPR023395">
    <property type="entry name" value="MCP_dom_sf"/>
</dbReference>
<name>A0A0G4IAU7_9ALVE</name>
<dbReference type="PANTHER" id="PTHR46181">
    <property type="entry name" value="MITOCHONDRIAL GLYCINE TRANSPORTER"/>
    <property type="match status" value="1"/>
</dbReference>
<organism evidence="5">
    <name type="scientific">Chromera velia CCMP2878</name>
    <dbReference type="NCBI Taxonomy" id="1169474"/>
    <lineage>
        <taxon>Eukaryota</taxon>
        <taxon>Sar</taxon>
        <taxon>Alveolata</taxon>
        <taxon>Colpodellida</taxon>
        <taxon>Chromeraceae</taxon>
        <taxon>Chromera</taxon>
    </lineage>
</organism>
<dbReference type="GO" id="GO:0015187">
    <property type="term" value="F:glycine transmembrane transporter activity"/>
    <property type="evidence" value="ECO:0007669"/>
    <property type="project" value="TreeGrafter"/>
</dbReference>
<evidence type="ECO:0000256" key="2">
    <source>
        <dbReference type="ARBA" id="ARBA00022692"/>
    </source>
</evidence>
<evidence type="ECO:0000313" key="5">
    <source>
        <dbReference type="EMBL" id="CEM54295.1"/>
    </source>
</evidence>
<proteinExistence type="predicted"/>
<dbReference type="GO" id="GO:1904983">
    <property type="term" value="P:glycine import into mitochondrion"/>
    <property type="evidence" value="ECO:0007669"/>
    <property type="project" value="TreeGrafter"/>
</dbReference>
<protein>
    <recommendedName>
        <fullName evidence="6">Mitochondrial carrier protein</fullName>
    </recommendedName>
</protein>
<evidence type="ECO:0000256" key="1">
    <source>
        <dbReference type="ARBA" id="ARBA00004370"/>
    </source>
</evidence>
<accession>A0A0G4IAU7</accession>
<evidence type="ECO:0000256" key="4">
    <source>
        <dbReference type="SAM" id="MobiDB-lite"/>
    </source>
</evidence>
<keyword evidence="2" id="KW-0812">Transmembrane</keyword>
<feature type="compositionally biased region" description="Low complexity" evidence="4">
    <location>
        <begin position="157"/>
        <end position="166"/>
    </location>
</feature>
<keyword evidence="3" id="KW-0472">Membrane</keyword>
<dbReference type="SUPFAM" id="SSF103506">
    <property type="entry name" value="Mitochondrial carrier"/>
    <property type="match status" value="1"/>
</dbReference>
<dbReference type="Gene3D" id="1.50.40.10">
    <property type="entry name" value="Mitochondrial carrier domain"/>
    <property type="match status" value="1"/>
</dbReference>
<evidence type="ECO:0008006" key="6">
    <source>
        <dbReference type="Google" id="ProtNLM"/>
    </source>
</evidence>
<dbReference type="EMBL" id="CDMZ01005774">
    <property type="protein sequence ID" value="CEM54295.1"/>
    <property type="molecule type" value="Genomic_DNA"/>
</dbReference>
<dbReference type="PANTHER" id="PTHR46181:SF3">
    <property type="entry name" value="MITOCHONDRIAL GLYCINE TRANSPORTER"/>
    <property type="match status" value="1"/>
</dbReference>
<feature type="compositionally biased region" description="Polar residues" evidence="4">
    <location>
        <begin position="91"/>
        <end position="105"/>
    </location>
</feature>
<dbReference type="VEuPathDB" id="CryptoDB:Cvel_12673"/>
<sequence>MCQAGALHPWDRALYLSMKENRPFLHLANWKHPFQGFFTTIGSRAVANGLYFPLESLFQGPADTFAQWLSEGATGWTQRTLDHPSAPVQRVPSSSRQLHLPSASTEEAAGPHTRALSAIENTSASSSSSSAPHLPAVAAVTPVACEGPRKAKNFPDSSSSPSSSSSIDALEWTNRDTESNAQAGGAPASSVSCCAAVGPGPPTPGAVKSNAGALVAGTLAGFANGLVFHPVSVVKFAAWGGTAGTGGQSAGRMRFFHTASEMCRVAGPGVLLRALHATVARDIVFGGVFSVCRHSGLGLRRGRAERGKGAGEGGKGEWKESVVVNATSAVLAVTLSSPLNFVRNMQFAVPLSQPVPSGLKVLRNLAAEVRAQGGGSLKKSLFLCDRLRLGVATLRLAVGMGLSGFLYERCVENEWLLGPGTS</sequence>
<dbReference type="AlphaFoldDB" id="A0A0G4IAU7"/>
<feature type="region of interest" description="Disordered" evidence="4">
    <location>
        <begin position="78"/>
        <end position="112"/>
    </location>
</feature>
<comment type="subcellular location">
    <subcellularLocation>
        <location evidence="1">Membrane</location>
    </subcellularLocation>
</comment>
<reference evidence="5" key="1">
    <citation type="submission" date="2014-11" db="EMBL/GenBank/DDBJ databases">
        <authorList>
            <person name="Otto D Thomas"/>
            <person name="Naeem Raeece"/>
        </authorList>
    </citation>
    <scope>NUCLEOTIDE SEQUENCE</scope>
</reference>
<dbReference type="GO" id="GO:0016020">
    <property type="term" value="C:membrane"/>
    <property type="evidence" value="ECO:0007669"/>
    <property type="project" value="UniProtKB-SubCell"/>
</dbReference>
<evidence type="ECO:0000256" key="3">
    <source>
        <dbReference type="ARBA" id="ARBA00023136"/>
    </source>
</evidence>
<gene>
    <name evidence="5" type="ORF">Cvel_12673</name>
</gene>
<dbReference type="GO" id="GO:0005739">
    <property type="term" value="C:mitochondrion"/>
    <property type="evidence" value="ECO:0007669"/>
    <property type="project" value="TreeGrafter"/>
</dbReference>
<feature type="region of interest" description="Disordered" evidence="4">
    <location>
        <begin position="148"/>
        <end position="168"/>
    </location>
</feature>